<dbReference type="AlphaFoldDB" id="A0A9Q8WDY0"/>
<keyword evidence="2" id="KW-1185">Reference proteome</keyword>
<protein>
    <submittedName>
        <fullName evidence="1">Uncharacterized protein</fullName>
    </submittedName>
</protein>
<dbReference type="RefSeq" id="XP_049141455.1">
    <property type="nucleotide sequence ID" value="XM_049284312.1"/>
</dbReference>
<evidence type="ECO:0000313" key="2">
    <source>
        <dbReference type="Proteomes" id="UP000830671"/>
    </source>
</evidence>
<dbReference type="EMBL" id="CP019475">
    <property type="protein sequence ID" value="UQC79824.1"/>
    <property type="molecule type" value="Genomic_DNA"/>
</dbReference>
<organism evidence="1 2">
    <name type="scientific">Colletotrichum lupini</name>
    <dbReference type="NCBI Taxonomy" id="145971"/>
    <lineage>
        <taxon>Eukaryota</taxon>
        <taxon>Fungi</taxon>
        <taxon>Dikarya</taxon>
        <taxon>Ascomycota</taxon>
        <taxon>Pezizomycotina</taxon>
        <taxon>Sordariomycetes</taxon>
        <taxon>Hypocreomycetidae</taxon>
        <taxon>Glomerellales</taxon>
        <taxon>Glomerellaceae</taxon>
        <taxon>Colletotrichum</taxon>
        <taxon>Colletotrichum acutatum species complex</taxon>
    </lineage>
</organism>
<reference evidence="1" key="1">
    <citation type="journal article" date="2021" name="Mol. Plant Microbe Interact.">
        <title>Complete Genome Sequence of the Plant-Pathogenic Fungus Colletotrichum lupini.</title>
        <authorList>
            <person name="Baroncelli R."/>
            <person name="Pensec F."/>
            <person name="Da Lio D."/>
            <person name="Boufleur T."/>
            <person name="Vicente I."/>
            <person name="Sarrocco S."/>
            <person name="Picot A."/>
            <person name="Baraldi E."/>
            <person name="Sukno S."/>
            <person name="Thon M."/>
            <person name="Le Floch G."/>
        </authorList>
    </citation>
    <scope>NUCLEOTIDE SEQUENCE</scope>
    <source>
        <strain evidence="1">IMI 504893</strain>
    </source>
</reference>
<sequence>MSDILPSCLLTSFASPAMWNYLKFLDSFYLIFCGSGAQILVASPTAKLLPAQIANSPATRPFAATPFSLISNTTTITDARRHRRSPTCIFK</sequence>
<proteinExistence type="predicted"/>
<evidence type="ECO:0000313" key="1">
    <source>
        <dbReference type="EMBL" id="UQC79824.1"/>
    </source>
</evidence>
<dbReference type="Proteomes" id="UP000830671">
    <property type="component" value="Chromosome 3"/>
</dbReference>
<gene>
    <name evidence="1" type="ORF">CLUP02_05304</name>
</gene>
<name>A0A9Q8WDY0_9PEZI</name>
<dbReference type="GeneID" id="73339322"/>
<accession>A0A9Q8WDY0</accession>
<dbReference type="KEGG" id="clup:CLUP02_05304"/>